<evidence type="ECO:0000259" key="7">
    <source>
        <dbReference type="PROSITE" id="PS50009"/>
    </source>
</evidence>
<dbReference type="InterPro" id="IPR001452">
    <property type="entry name" value="SH3_domain"/>
</dbReference>
<dbReference type="GO" id="GO:0005886">
    <property type="term" value="C:plasma membrane"/>
    <property type="evidence" value="ECO:0007669"/>
    <property type="project" value="TreeGrafter"/>
</dbReference>
<gene>
    <name evidence="9" type="ORF">DFH07DRAFT_500265</name>
</gene>
<dbReference type="CDD" id="cd00155">
    <property type="entry name" value="RasGEF"/>
    <property type="match status" value="1"/>
</dbReference>
<dbReference type="PROSITE" id="PS50009">
    <property type="entry name" value="RASGEF_CAT"/>
    <property type="match status" value="1"/>
</dbReference>
<dbReference type="InterPro" id="IPR008937">
    <property type="entry name" value="Ras-like_GEF"/>
</dbReference>
<evidence type="ECO:0000256" key="2">
    <source>
        <dbReference type="ARBA" id="ARBA00022658"/>
    </source>
</evidence>
<evidence type="ECO:0000313" key="10">
    <source>
        <dbReference type="Proteomes" id="UP001215280"/>
    </source>
</evidence>
<dbReference type="GO" id="GO:0007265">
    <property type="term" value="P:Ras protein signal transduction"/>
    <property type="evidence" value="ECO:0007669"/>
    <property type="project" value="TreeGrafter"/>
</dbReference>
<dbReference type="Pfam" id="PF00618">
    <property type="entry name" value="RasGEF_N"/>
    <property type="match status" value="1"/>
</dbReference>
<dbReference type="Pfam" id="PF00617">
    <property type="entry name" value="RasGEF"/>
    <property type="match status" value="1"/>
</dbReference>
<feature type="compositionally biased region" description="Low complexity" evidence="5">
    <location>
        <begin position="28"/>
        <end position="42"/>
    </location>
</feature>
<dbReference type="InterPro" id="IPR000651">
    <property type="entry name" value="Ras-like_Gua-exchang_fac_N"/>
</dbReference>
<feature type="compositionally biased region" description="Pro residues" evidence="5">
    <location>
        <begin position="186"/>
        <end position="201"/>
    </location>
</feature>
<proteinExistence type="predicted"/>
<evidence type="ECO:0000256" key="5">
    <source>
        <dbReference type="SAM" id="MobiDB-lite"/>
    </source>
</evidence>
<name>A0AAD7NDC4_9AGAR</name>
<feature type="region of interest" description="Disordered" evidence="5">
    <location>
        <begin position="152"/>
        <end position="247"/>
    </location>
</feature>
<organism evidence="9 10">
    <name type="scientific">Mycena maculata</name>
    <dbReference type="NCBI Taxonomy" id="230809"/>
    <lineage>
        <taxon>Eukaryota</taxon>
        <taxon>Fungi</taxon>
        <taxon>Dikarya</taxon>
        <taxon>Basidiomycota</taxon>
        <taxon>Agaricomycotina</taxon>
        <taxon>Agaricomycetes</taxon>
        <taxon>Agaricomycetidae</taxon>
        <taxon>Agaricales</taxon>
        <taxon>Marasmiineae</taxon>
        <taxon>Mycenaceae</taxon>
        <taxon>Mycena</taxon>
    </lineage>
</organism>
<feature type="domain" description="Ras-GEF" evidence="7">
    <location>
        <begin position="492"/>
        <end position="721"/>
    </location>
</feature>
<dbReference type="SMART" id="SM00229">
    <property type="entry name" value="RasGEFN"/>
    <property type="match status" value="1"/>
</dbReference>
<dbReference type="InterPro" id="IPR036028">
    <property type="entry name" value="SH3-like_dom_sf"/>
</dbReference>
<dbReference type="Proteomes" id="UP001215280">
    <property type="component" value="Unassembled WGS sequence"/>
</dbReference>
<evidence type="ECO:0000259" key="6">
    <source>
        <dbReference type="PROSITE" id="PS50002"/>
    </source>
</evidence>
<dbReference type="AlphaFoldDB" id="A0AAD7NDC4"/>
<dbReference type="PROSITE" id="PS50212">
    <property type="entry name" value="RASGEF_NTER"/>
    <property type="match status" value="1"/>
</dbReference>
<feature type="region of interest" description="Disordered" evidence="5">
    <location>
        <begin position="466"/>
        <end position="485"/>
    </location>
</feature>
<dbReference type="InterPro" id="IPR023578">
    <property type="entry name" value="Ras_GEF_dom_sf"/>
</dbReference>
<dbReference type="SUPFAM" id="SSF48366">
    <property type="entry name" value="Ras GEF"/>
    <property type="match status" value="1"/>
</dbReference>
<keyword evidence="10" id="KW-1185">Reference proteome</keyword>
<evidence type="ECO:0000256" key="3">
    <source>
        <dbReference type="PROSITE-ProRule" id="PRU00168"/>
    </source>
</evidence>
<keyword evidence="1 4" id="KW-0728">SH3 domain</keyword>
<comment type="caution">
    <text evidence="9">The sequence shown here is derived from an EMBL/GenBank/DDBJ whole genome shotgun (WGS) entry which is preliminary data.</text>
</comment>
<dbReference type="Gene3D" id="2.30.30.40">
    <property type="entry name" value="SH3 Domains"/>
    <property type="match status" value="1"/>
</dbReference>
<evidence type="ECO:0000256" key="4">
    <source>
        <dbReference type="PROSITE-ProRule" id="PRU00192"/>
    </source>
</evidence>
<dbReference type="InterPro" id="IPR001895">
    <property type="entry name" value="RASGEF_cat_dom"/>
</dbReference>
<feature type="region of interest" description="Disordered" evidence="5">
    <location>
        <begin position="28"/>
        <end position="48"/>
    </location>
</feature>
<dbReference type="InterPro" id="IPR036964">
    <property type="entry name" value="RASGEF_cat_dom_sf"/>
</dbReference>
<feature type="domain" description="N-terminal Ras-GEF" evidence="8">
    <location>
        <begin position="323"/>
        <end position="462"/>
    </location>
</feature>
<dbReference type="EMBL" id="JARJLG010000065">
    <property type="protein sequence ID" value="KAJ7755059.1"/>
    <property type="molecule type" value="Genomic_DNA"/>
</dbReference>
<sequence length="737" mass="82958">MTLAHSHPFRQSLHLSIDASPYDLQGVSSGYNSPSSSSARASMGTDITSPTSSVDGLVMCSVLCMYDFQSTDSDHLPFRKNEILEVVKKEDTGWWAAMRRGGDAIGWIPQAFVNPLSEEMTEKLWNVREELRVYEYDAEQLYNGAPTVLPNHDWYKDNSPDPSPIPSPAFNGSAVRETYPSSPGRRPYPPPSPVTPMPQPPSALRSAPAYNKPTPPTPDPDGQGFAMNGRERSETVPTGLRGNRRQPIQLDDVAMSRLSVLIESSNIRDSLASPDTVSPFDVTKQKITKLTGSDVAWLDTQSARANLPAYLLPTYSDQLRLDPEGFVRTGTLVALVEKLSSEVLTKDPIKVNRERMFKDIFLTTFRTFTTANQLFDLLVARYHMERPESLTEEQAAEWRERMQIPTQSRTLTLFTMWLQDHRLLEEEPHIAQRLTDFLTQIVQPQSLALTAKLIIRSIEDLTFANPAGASPTVPPRKRRKSKNHKNDLLRLDPTDIAEQLALLEFKLYVKLTPQECISYAKTQTGKPVENLVKFCATHDKLAAWVKTSILTNETLGKRADTVDFWIKVAEKCRILNNFASMSAIINALSSTVISRLHLTWAHVGRKSILDTLIKFNDPSGGFSGYRALLLNAEGPSVPFVGMYMTDIVHIADQFTDHDEQISFLQRQRWYEVVQIMLRSQAKPYNIAESDSTTAFIWGHLKTDSLKDQTWFWEKSQEVQQSELAHADIRKGLEAAGF</sequence>
<evidence type="ECO:0000259" key="8">
    <source>
        <dbReference type="PROSITE" id="PS50212"/>
    </source>
</evidence>
<dbReference type="Gene3D" id="1.10.840.10">
    <property type="entry name" value="Ras guanine-nucleotide exchange factors catalytic domain"/>
    <property type="match status" value="1"/>
</dbReference>
<dbReference type="Gene3D" id="1.20.870.10">
    <property type="entry name" value="Son of sevenless (SoS) protein Chain: S domain 1"/>
    <property type="match status" value="1"/>
</dbReference>
<dbReference type="SUPFAM" id="SSF50044">
    <property type="entry name" value="SH3-domain"/>
    <property type="match status" value="1"/>
</dbReference>
<dbReference type="Pfam" id="PF00018">
    <property type="entry name" value="SH3_1"/>
    <property type="match status" value="1"/>
</dbReference>
<evidence type="ECO:0000256" key="1">
    <source>
        <dbReference type="ARBA" id="ARBA00022443"/>
    </source>
</evidence>
<evidence type="ECO:0000313" key="9">
    <source>
        <dbReference type="EMBL" id="KAJ7755059.1"/>
    </source>
</evidence>
<dbReference type="PROSITE" id="PS50002">
    <property type="entry name" value="SH3"/>
    <property type="match status" value="1"/>
</dbReference>
<feature type="domain" description="SH3" evidence="6">
    <location>
        <begin position="57"/>
        <end position="118"/>
    </location>
</feature>
<accession>A0AAD7NDC4</accession>
<protein>
    <submittedName>
        <fullName evidence="9">Ras guanine nucleotide exchange factor domain-containing protein</fullName>
    </submittedName>
</protein>
<dbReference type="PANTHER" id="PTHR23113">
    <property type="entry name" value="GUANINE NUCLEOTIDE EXCHANGE FACTOR"/>
    <property type="match status" value="1"/>
</dbReference>
<keyword evidence="2 3" id="KW-0344">Guanine-nucleotide releasing factor</keyword>
<reference evidence="9" key="1">
    <citation type="submission" date="2023-03" db="EMBL/GenBank/DDBJ databases">
        <title>Massive genome expansion in bonnet fungi (Mycena s.s.) driven by repeated elements and novel gene families across ecological guilds.</title>
        <authorList>
            <consortium name="Lawrence Berkeley National Laboratory"/>
            <person name="Harder C.B."/>
            <person name="Miyauchi S."/>
            <person name="Viragh M."/>
            <person name="Kuo A."/>
            <person name="Thoen E."/>
            <person name="Andreopoulos B."/>
            <person name="Lu D."/>
            <person name="Skrede I."/>
            <person name="Drula E."/>
            <person name="Henrissat B."/>
            <person name="Morin E."/>
            <person name="Kohler A."/>
            <person name="Barry K."/>
            <person name="LaButti K."/>
            <person name="Morin E."/>
            <person name="Salamov A."/>
            <person name="Lipzen A."/>
            <person name="Mereny Z."/>
            <person name="Hegedus B."/>
            <person name="Baldrian P."/>
            <person name="Stursova M."/>
            <person name="Weitz H."/>
            <person name="Taylor A."/>
            <person name="Grigoriev I.V."/>
            <person name="Nagy L.G."/>
            <person name="Martin F."/>
            <person name="Kauserud H."/>
        </authorList>
    </citation>
    <scope>NUCLEOTIDE SEQUENCE</scope>
    <source>
        <strain evidence="9">CBHHK188m</strain>
    </source>
</reference>
<dbReference type="PANTHER" id="PTHR23113:SF368">
    <property type="entry name" value="CELL DIVISION CONTROL PROTEIN 25"/>
    <property type="match status" value="1"/>
</dbReference>
<dbReference type="SMART" id="SM00326">
    <property type="entry name" value="SH3"/>
    <property type="match status" value="1"/>
</dbReference>
<dbReference type="SMART" id="SM00147">
    <property type="entry name" value="RasGEF"/>
    <property type="match status" value="1"/>
</dbReference>
<dbReference type="GO" id="GO:0005085">
    <property type="term" value="F:guanyl-nucleotide exchange factor activity"/>
    <property type="evidence" value="ECO:0007669"/>
    <property type="project" value="UniProtKB-KW"/>
</dbReference>